<dbReference type="InParanoid" id="F0YQW3"/>
<evidence type="ECO:0000256" key="1">
    <source>
        <dbReference type="SAM" id="SignalP"/>
    </source>
</evidence>
<dbReference type="OrthoDB" id="200029at2759"/>
<protein>
    <submittedName>
        <fullName evidence="2">Uncharacterized protein</fullName>
    </submittedName>
</protein>
<evidence type="ECO:0000313" key="3">
    <source>
        <dbReference type="Proteomes" id="UP000002729"/>
    </source>
</evidence>
<sequence length="268" mass="28122">MLLGGFASIALALASVSPDVLPPNALPPNALPNADASLPAPKALKPCRGESDCISSAGTESPNHFQAPLALGAGGRAAAYRGAVGALREAGCAVRGDAATYVVASCPDGDDVELLLRDDVATFRAAARRKGLTPPWCTEKNCINGSMAQRKRVLALGAKLGWSPIDSTNMEDEGRWTPIFFNTDAVPRDEYTLTVVVAAAAAAADAAWVPPNATARPIWHLGGLDNAPGYVGDANGMMLRGGLYHVAWQCFLKEGERMRWCHSASRDL</sequence>
<dbReference type="Proteomes" id="UP000002729">
    <property type="component" value="Unassembled WGS sequence"/>
</dbReference>
<proteinExistence type="predicted"/>
<feature type="signal peptide" evidence="1">
    <location>
        <begin position="1"/>
        <end position="18"/>
    </location>
</feature>
<accession>F0YQW3</accession>
<evidence type="ECO:0000313" key="2">
    <source>
        <dbReference type="EMBL" id="EGB02496.1"/>
    </source>
</evidence>
<keyword evidence="3" id="KW-1185">Reference proteome</keyword>
<dbReference type="AlphaFoldDB" id="F0YQW3"/>
<name>F0YQW3_AURAN</name>
<gene>
    <name evidence="2" type="ORF">AURANDRAFT_68825</name>
</gene>
<dbReference type="RefSeq" id="XP_009042805.1">
    <property type="nucleotide sequence ID" value="XM_009044557.1"/>
</dbReference>
<dbReference type="EMBL" id="GL833481">
    <property type="protein sequence ID" value="EGB02496.1"/>
    <property type="molecule type" value="Genomic_DNA"/>
</dbReference>
<reference evidence="2 3" key="1">
    <citation type="journal article" date="2011" name="Proc. Natl. Acad. Sci. U.S.A.">
        <title>Niche of harmful alga Aureococcus anophagefferens revealed through ecogenomics.</title>
        <authorList>
            <person name="Gobler C.J."/>
            <person name="Berry D.L."/>
            <person name="Dyhrman S.T."/>
            <person name="Wilhelm S.W."/>
            <person name="Salamov A."/>
            <person name="Lobanov A.V."/>
            <person name="Zhang Y."/>
            <person name="Collier J.L."/>
            <person name="Wurch L.L."/>
            <person name="Kustka A.B."/>
            <person name="Dill B.D."/>
            <person name="Shah M."/>
            <person name="VerBerkmoes N.C."/>
            <person name="Kuo A."/>
            <person name="Terry A."/>
            <person name="Pangilinan J."/>
            <person name="Lindquist E.A."/>
            <person name="Lucas S."/>
            <person name="Paulsen I.T."/>
            <person name="Hattenrath-Lehmann T.K."/>
            <person name="Talmage S.C."/>
            <person name="Walker E.A."/>
            <person name="Koch F."/>
            <person name="Burson A.M."/>
            <person name="Marcoval M.A."/>
            <person name="Tang Y.Z."/>
            <person name="Lecleir G.R."/>
            <person name="Coyne K.J."/>
            <person name="Berg G.M."/>
            <person name="Bertrand E.M."/>
            <person name="Saito M.A."/>
            <person name="Gladyshev V.N."/>
            <person name="Grigoriev I.V."/>
        </authorList>
    </citation>
    <scope>NUCLEOTIDE SEQUENCE [LARGE SCALE GENOMIC DNA]</scope>
    <source>
        <strain evidence="3">CCMP 1984</strain>
    </source>
</reference>
<dbReference type="KEGG" id="aaf:AURANDRAFT_68825"/>
<feature type="chain" id="PRO_5003263191" evidence="1">
    <location>
        <begin position="19"/>
        <end position="268"/>
    </location>
</feature>
<feature type="non-terminal residue" evidence="2">
    <location>
        <position position="268"/>
    </location>
</feature>
<keyword evidence="1" id="KW-0732">Signal</keyword>
<organism evidence="3">
    <name type="scientific">Aureococcus anophagefferens</name>
    <name type="common">Harmful bloom alga</name>
    <dbReference type="NCBI Taxonomy" id="44056"/>
    <lineage>
        <taxon>Eukaryota</taxon>
        <taxon>Sar</taxon>
        <taxon>Stramenopiles</taxon>
        <taxon>Ochrophyta</taxon>
        <taxon>Pelagophyceae</taxon>
        <taxon>Pelagomonadales</taxon>
        <taxon>Pelagomonadaceae</taxon>
        <taxon>Aureococcus</taxon>
    </lineage>
</organism>
<dbReference type="GeneID" id="20227047"/>
<dbReference type="eggNOG" id="ENOG502SZ41">
    <property type="taxonomic scope" value="Eukaryota"/>
</dbReference>